<dbReference type="InterPro" id="IPR037185">
    <property type="entry name" value="EmrE-like"/>
</dbReference>
<feature type="transmembrane region" description="Helical" evidence="1">
    <location>
        <begin position="69"/>
        <end position="90"/>
    </location>
</feature>
<keyword evidence="1" id="KW-0472">Membrane</keyword>
<organism evidence="3 4">
    <name type="scientific">Candidatus Magasanikbacteria bacterium RIFCSPHIGHO2_02_FULL_47_14</name>
    <dbReference type="NCBI Taxonomy" id="1798680"/>
    <lineage>
        <taxon>Bacteria</taxon>
        <taxon>Candidatus Magasanikiibacteriota</taxon>
    </lineage>
</organism>
<feature type="domain" description="EamA" evidence="2">
    <location>
        <begin position="5"/>
        <end position="140"/>
    </location>
</feature>
<dbReference type="SUPFAM" id="SSF103481">
    <property type="entry name" value="Multidrug resistance efflux transporter EmrE"/>
    <property type="match status" value="1"/>
</dbReference>
<feature type="transmembrane region" description="Helical" evidence="1">
    <location>
        <begin position="97"/>
        <end position="117"/>
    </location>
</feature>
<accession>A0A1F6MAT7</accession>
<evidence type="ECO:0000256" key="1">
    <source>
        <dbReference type="SAM" id="Phobius"/>
    </source>
</evidence>
<proteinExistence type="predicted"/>
<gene>
    <name evidence="3" type="ORF">A3J66_01165</name>
</gene>
<evidence type="ECO:0000313" key="3">
    <source>
        <dbReference type="EMBL" id="OGH68613.1"/>
    </source>
</evidence>
<feature type="transmembrane region" description="Helical" evidence="1">
    <location>
        <begin position="123"/>
        <end position="142"/>
    </location>
</feature>
<keyword evidence="1" id="KW-1133">Transmembrane helix</keyword>
<sequence length="143" mass="15812">MEYAGFFYAIGAAITWGLIYTIDQKILTTMSPMTLLFFNSIITAILLLPFVFFDNGSIKDVLHSGKTNLLLLFLAIALAALANLFIFVAIKALDAPTASIIEIAYPFFVVLFSYIFFHSSPNVYFFIGGTLIFIGSIIVIKFA</sequence>
<dbReference type="InterPro" id="IPR000620">
    <property type="entry name" value="EamA_dom"/>
</dbReference>
<evidence type="ECO:0000259" key="2">
    <source>
        <dbReference type="Pfam" id="PF00892"/>
    </source>
</evidence>
<dbReference type="GO" id="GO:0016020">
    <property type="term" value="C:membrane"/>
    <property type="evidence" value="ECO:0007669"/>
    <property type="project" value="InterPro"/>
</dbReference>
<keyword evidence="1" id="KW-0812">Transmembrane</keyword>
<dbReference type="Proteomes" id="UP000176282">
    <property type="component" value="Unassembled WGS sequence"/>
</dbReference>
<reference evidence="3 4" key="1">
    <citation type="journal article" date="2016" name="Nat. Commun.">
        <title>Thousands of microbial genomes shed light on interconnected biogeochemical processes in an aquifer system.</title>
        <authorList>
            <person name="Anantharaman K."/>
            <person name="Brown C.T."/>
            <person name="Hug L.A."/>
            <person name="Sharon I."/>
            <person name="Castelle C.J."/>
            <person name="Probst A.J."/>
            <person name="Thomas B.C."/>
            <person name="Singh A."/>
            <person name="Wilkins M.J."/>
            <person name="Karaoz U."/>
            <person name="Brodie E.L."/>
            <person name="Williams K.H."/>
            <person name="Hubbard S.S."/>
            <person name="Banfield J.F."/>
        </authorList>
    </citation>
    <scope>NUCLEOTIDE SEQUENCE [LARGE SCALE GENOMIC DNA]</scope>
</reference>
<feature type="transmembrane region" description="Helical" evidence="1">
    <location>
        <begin position="6"/>
        <end position="22"/>
    </location>
</feature>
<dbReference type="STRING" id="1798680.A3J66_01165"/>
<feature type="transmembrane region" description="Helical" evidence="1">
    <location>
        <begin position="34"/>
        <end position="53"/>
    </location>
</feature>
<name>A0A1F6MAT7_9BACT</name>
<dbReference type="Pfam" id="PF00892">
    <property type="entry name" value="EamA"/>
    <property type="match status" value="1"/>
</dbReference>
<dbReference type="AlphaFoldDB" id="A0A1F6MAT7"/>
<protein>
    <recommendedName>
        <fullName evidence="2">EamA domain-containing protein</fullName>
    </recommendedName>
</protein>
<evidence type="ECO:0000313" key="4">
    <source>
        <dbReference type="Proteomes" id="UP000176282"/>
    </source>
</evidence>
<dbReference type="EMBL" id="MFQB01000011">
    <property type="protein sequence ID" value="OGH68613.1"/>
    <property type="molecule type" value="Genomic_DNA"/>
</dbReference>
<comment type="caution">
    <text evidence="3">The sequence shown here is derived from an EMBL/GenBank/DDBJ whole genome shotgun (WGS) entry which is preliminary data.</text>
</comment>